<name>A0A433D099_9FUNG</name>
<evidence type="ECO:0000313" key="1">
    <source>
        <dbReference type="EMBL" id="RUP44264.1"/>
    </source>
</evidence>
<dbReference type="AlphaFoldDB" id="A0A433D099"/>
<organism evidence="1 2">
    <name type="scientific">Jimgerdemannia flammicorona</name>
    <dbReference type="NCBI Taxonomy" id="994334"/>
    <lineage>
        <taxon>Eukaryota</taxon>
        <taxon>Fungi</taxon>
        <taxon>Fungi incertae sedis</taxon>
        <taxon>Mucoromycota</taxon>
        <taxon>Mucoromycotina</taxon>
        <taxon>Endogonomycetes</taxon>
        <taxon>Endogonales</taxon>
        <taxon>Endogonaceae</taxon>
        <taxon>Jimgerdemannia</taxon>
    </lineage>
</organism>
<reference evidence="1 2" key="1">
    <citation type="journal article" date="2018" name="New Phytol.">
        <title>Phylogenomics of Endogonaceae and evolution of mycorrhizas within Mucoromycota.</title>
        <authorList>
            <person name="Chang Y."/>
            <person name="Desiro A."/>
            <person name="Na H."/>
            <person name="Sandor L."/>
            <person name="Lipzen A."/>
            <person name="Clum A."/>
            <person name="Barry K."/>
            <person name="Grigoriev I.V."/>
            <person name="Martin F.M."/>
            <person name="Stajich J.E."/>
            <person name="Smith M.E."/>
            <person name="Bonito G."/>
            <person name="Spatafora J.W."/>
        </authorList>
    </citation>
    <scope>NUCLEOTIDE SEQUENCE [LARGE SCALE GENOMIC DNA]</scope>
    <source>
        <strain evidence="1 2">GMNB39</strain>
    </source>
</reference>
<evidence type="ECO:0000313" key="2">
    <source>
        <dbReference type="Proteomes" id="UP000268093"/>
    </source>
</evidence>
<comment type="caution">
    <text evidence="1">The sequence shown here is derived from an EMBL/GenBank/DDBJ whole genome shotgun (WGS) entry which is preliminary data.</text>
</comment>
<dbReference type="EMBL" id="RBNI01009253">
    <property type="protein sequence ID" value="RUP44264.1"/>
    <property type="molecule type" value="Genomic_DNA"/>
</dbReference>
<dbReference type="OrthoDB" id="2427998at2759"/>
<sequence>MLKSFEDDVKMVQGETSDDVYLLFNEISEIARSRKDVVMAIDEITPQKIEAKHNITLSPQGKSSLLYLQPISPRPLSYSAENLAYIEDIVSESAIDNSFTNMLTKRFLDRTELRMDTGEICSRASAHRRNEGRSVTLRARVGQKYSVDLSITMRDVLYAFFSSNANASDDDLHEMFVLGFQSWGWTHQVYGMDCKATNVCRYGKLCTTVLPNSTRTLACLEAFYINMLNIKATLSHICDKANEIALTHARAHRRLKRREEEIQAEHAELGGCFGEITGTPEKKRRN</sequence>
<gene>
    <name evidence="1" type="ORF">BC936DRAFT_149706</name>
</gene>
<protein>
    <submittedName>
        <fullName evidence="1">Uncharacterized protein</fullName>
    </submittedName>
</protein>
<keyword evidence="2" id="KW-1185">Reference proteome</keyword>
<accession>A0A433D099</accession>
<proteinExistence type="predicted"/>
<dbReference type="Proteomes" id="UP000268093">
    <property type="component" value="Unassembled WGS sequence"/>
</dbReference>